<sequence length="185" mass="19947">MELLAILAFRAITIWRSLRYLAGLGLRWAFGSPARLLALLAVAALAMAAWQYRRAESAIARESTTATAFATTRAQAEATRRAAEAKYRKDAADAQAQFLALSADADARFAAYAAAHRLRPSPSPASQPTTDRTASLPEIPTTSAVLAALDQVWITRADWRACDADYSYALAAHQWAGQVTKPVAP</sequence>
<dbReference type="Proteomes" id="UP000282837">
    <property type="component" value="Unassembled WGS sequence"/>
</dbReference>
<protein>
    <submittedName>
        <fullName evidence="1">Uncharacterized protein</fullName>
    </submittedName>
</protein>
<proteinExistence type="predicted"/>
<evidence type="ECO:0000313" key="2">
    <source>
        <dbReference type="Proteomes" id="UP000282837"/>
    </source>
</evidence>
<organism evidence="1 2">
    <name type="scientific">Novosphingobium umbonatum</name>
    <dbReference type="NCBI Taxonomy" id="1908524"/>
    <lineage>
        <taxon>Bacteria</taxon>
        <taxon>Pseudomonadati</taxon>
        <taxon>Pseudomonadota</taxon>
        <taxon>Alphaproteobacteria</taxon>
        <taxon>Sphingomonadales</taxon>
        <taxon>Sphingomonadaceae</taxon>
        <taxon>Novosphingobium</taxon>
    </lineage>
</organism>
<reference evidence="1 2" key="1">
    <citation type="submission" date="2019-01" db="EMBL/GenBank/DDBJ databases">
        <authorList>
            <person name="Chen W.-M."/>
        </authorList>
    </citation>
    <scope>NUCLEOTIDE SEQUENCE [LARGE SCALE GENOMIC DNA]</scope>
    <source>
        <strain evidence="1 2">FSY-9</strain>
    </source>
</reference>
<dbReference type="EMBL" id="SACO01000011">
    <property type="protein sequence ID" value="RVU03924.1"/>
    <property type="molecule type" value="Genomic_DNA"/>
</dbReference>
<dbReference type="AlphaFoldDB" id="A0A437N1W9"/>
<keyword evidence="2" id="KW-1185">Reference proteome</keyword>
<accession>A0A437N1W9</accession>
<comment type="caution">
    <text evidence="1">The sequence shown here is derived from an EMBL/GenBank/DDBJ whole genome shotgun (WGS) entry which is preliminary data.</text>
</comment>
<evidence type="ECO:0000313" key="1">
    <source>
        <dbReference type="EMBL" id="RVU03924.1"/>
    </source>
</evidence>
<dbReference type="RefSeq" id="WP_127710492.1">
    <property type="nucleotide sequence ID" value="NZ_SACO01000011.1"/>
</dbReference>
<name>A0A437N1W9_9SPHN</name>
<gene>
    <name evidence="1" type="ORF">EOE18_13790</name>
</gene>